<reference evidence="1" key="1">
    <citation type="journal article" date="2015" name="Nature">
        <title>Complex archaea that bridge the gap between prokaryotes and eukaryotes.</title>
        <authorList>
            <person name="Spang A."/>
            <person name="Saw J.H."/>
            <person name="Jorgensen S.L."/>
            <person name="Zaremba-Niedzwiedzka K."/>
            <person name="Martijn J."/>
            <person name="Lind A.E."/>
            <person name="van Eijk R."/>
            <person name="Schleper C."/>
            <person name="Guy L."/>
            <person name="Ettema T.J."/>
        </authorList>
    </citation>
    <scope>NUCLEOTIDE SEQUENCE</scope>
</reference>
<evidence type="ECO:0000313" key="1">
    <source>
        <dbReference type="EMBL" id="KKN23063.1"/>
    </source>
</evidence>
<evidence type="ECO:0008006" key="2">
    <source>
        <dbReference type="Google" id="ProtNLM"/>
    </source>
</evidence>
<dbReference type="EMBL" id="LAZR01003008">
    <property type="protein sequence ID" value="KKN23063.1"/>
    <property type="molecule type" value="Genomic_DNA"/>
</dbReference>
<accession>A0A0F9S121</accession>
<dbReference type="Gene3D" id="2.60.120.260">
    <property type="entry name" value="Galactose-binding domain-like"/>
    <property type="match status" value="1"/>
</dbReference>
<protein>
    <recommendedName>
        <fullName evidence="2">Right handed beta helix domain-containing protein</fullName>
    </recommendedName>
</protein>
<organism evidence="1">
    <name type="scientific">marine sediment metagenome</name>
    <dbReference type="NCBI Taxonomy" id="412755"/>
    <lineage>
        <taxon>unclassified sequences</taxon>
        <taxon>metagenomes</taxon>
        <taxon>ecological metagenomes</taxon>
    </lineage>
</organism>
<dbReference type="AlphaFoldDB" id="A0A0F9S121"/>
<gene>
    <name evidence="1" type="ORF">LCGC14_0908680</name>
</gene>
<name>A0A0F9S121_9ZZZZ</name>
<sequence length="518" mass="55318">MATPTFSSTPAVLSDCDSMTGWTGNSGEPDADLKKEGAASLVFIFATNGNNDAYFEPVSPVDLSNTHLRLWFLATNYSKWDIKANGGLQFFVSDGANTGYWYLHGKDTYAGGWVLLTIDTARNVDAGTKPVMTVVTRVGIRVTTTSKPKTADNTWIDLLCYGDGYTITGGSDGDKITWQDIADADADTTEGWGLVQKINGIYFVNGKLIFGDGSGTGSCYFADTGEAIVFLDEPVNANLYEIKVEGNATGTTKFQMGTKSGSRGISGCLIRAAGTQDFDITSTDTDIDELKLYGCTFLNADSIQLPPSAAGREVIDCAFEVCGEVLPDTCVVQYCNFINADDQGIRMSSESHNISDCSFINCGHGVHIPSAGTYTFDSLQFSGCTYDIENSGASASVTVNAINGANPGTYENTGAPPGTTTINNTKTLKVTTKNTSGLAIQGVNVRIEKDPEGTLISEGQTDVNGEYTDSTYNYLGDQDVLVIPRKKGLTNNRAFDTIKSTGLSVPFTMLRDKSVNMP</sequence>
<comment type="caution">
    <text evidence="1">The sequence shown here is derived from an EMBL/GenBank/DDBJ whole genome shotgun (WGS) entry which is preliminary data.</text>
</comment>
<proteinExistence type="predicted"/>